<evidence type="ECO:0000259" key="3">
    <source>
        <dbReference type="Pfam" id="PF00346"/>
    </source>
</evidence>
<dbReference type="InterPro" id="IPR029014">
    <property type="entry name" value="NiFe-Hase_large"/>
</dbReference>
<dbReference type="KEGG" id="mif:Metin_1295"/>
<dbReference type="RefSeq" id="WP_013100690.1">
    <property type="nucleotide sequence ID" value="NC_014122.1"/>
</dbReference>
<feature type="binding site" evidence="2">
    <location>
        <position position="43"/>
    </location>
    <ligand>
        <name>Mg(2+)</name>
        <dbReference type="ChEBI" id="CHEBI:18420"/>
    </ligand>
</feature>
<dbReference type="AlphaFoldDB" id="D5VTP2"/>
<dbReference type="InterPro" id="IPR052197">
    <property type="entry name" value="ComplexI_49kDa-like"/>
</dbReference>
<dbReference type="HOGENOM" id="CLU_015134_1_2_2"/>
<accession>D5VTP2</accession>
<dbReference type="STRING" id="573063.Metin_1295"/>
<reference evidence="4" key="1">
    <citation type="submission" date="2010-04" db="EMBL/GenBank/DDBJ databases">
        <title>Complete sequence of Methanocaldococcus infernus ME.</title>
        <authorList>
            <consortium name="US DOE Joint Genome Institute"/>
            <person name="Lucas S."/>
            <person name="Copeland A."/>
            <person name="Lapidus A."/>
            <person name="Cheng J.-F."/>
            <person name="Bruce D."/>
            <person name="Goodwin L."/>
            <person name="Pitluck S."/>
            <person name="Munk A.C."/>
            <person name="Detter J.C."/>
            <person name="Han C."/>
            <person name="Tapia R."/>
            <person name="Land M."/>
            <person name="Hauser L."/>
            <person name="Kyrpides N."/>
            <person name="Mikhailova N."/>
            <person name="Sieprawska-Lupa M."/>
            <person name="Whitman W.B."/>
            <person name="Woyke T."/>
        </authorList>
    </citation>
    <scope>NUCLEOTIDE SEQUENCE [LARGE SCALE GENOMIC DNA]</scope>
    <source>
        <strain evidence="4">ME</strain>
    </source>
</reference>
<dbReference type="GO" id="GO:0016651">
    <property type="term" value="F:oxidoreductase activity, acting on NAD(P)H"/>
    <property type="evidence" value="ECO:0007669"/>
    <property type="project" value="InterPro"/>
</dbReference>
<feature type="domain" description="NADH-quinone oxidoreductase subunit D" evidence="3">
    <location>
        <begin position="120"/>
        <end position="274"/>
    </location>
</feature>
<feature type="binding site" evidence="2">
    <location>
        <position position="65"/>
    </location>
    <ligand>
        <name>Ni(2+)</name>
        <dbReference type="ChEBI" id="CHEBI:49786"/>
    </ligand>
</feature>
<dbReference type="GO" id="GO:0008901">
    <property type="term" value="F:ferredoxin hydrogenase activity"/>
    <property type="evidence" value="ECO:0007669"/>
    <property type="project" value="InterPro"/>
</dbReference>
<feature type="binding site" evidence="2">
    <location>
        <position position="65"/>
    </location>
    <ligand>
        <name>Fe cation</name>
        <dbReference type="ChEBI" id="CHEBI:24875"/>
    </ligand>
</feature>
<dbReference type="PROSITE" id="PS00507">
    <property type="entry name" value="NI_HGENASE_L_1"/>
    <property type="match status" value="1"/>
</dbReference>
<comment type="cofactor">
    <cofactor evidence="2">
        <name>Ni(2+)</name>
        <dbReference type="ChEBI" id="CHEBI:49786"/>
    </cofactor>
</comment>
<name>D5VTP2_METIM</name>
<dbReference type="InterPro" id="IPR018194">
    <property type="entry name" value="Ni-dep_hyd_lsu_Ni_BS"/>
</dbReference>
<keyword evidence="1" id="KW-0560">Oxidoreductase</keyword>
<dbReference type="InterPro" id="IPR001135">
    <property type="entry name" value="NADH_Q_OxRdtase_suD"/>
</dbReference>
<feature type="binding site" evidence="2">
    <location>
        <position position="318"/>
    </location>
    <ligand>
        <name>Mg(2+)</name>
        <dbReference type="ChEBI" id="CHEBI:18420"/>
    </ligand>
</feature>
<protein>
    <recommendedName>
        <fullName evidence="3">NADH-quinone oxidoreductase subunit D domain-containing protein</fullName>
    </recommendedName>
</protein>
<dbReference type="GO" id="GO:0016151">
    <property type="term" value="F:nickel cation binding"/>
    <property type="evidence" value="ECO:0007669"/>
    <property type="project" value="InterPro"/>
</dbReference>
<gene>
    <name evidence="4" type="ordered locus">Metin_1295</name>
</gene>
<dbReference type="Gene3D" id="1.10.645.10">
    <property type="entry name" value="Cytochrome-c3 Hydrogenase, chain B"/>
    <property type="match status" value="1"/>
</dbReference>
<feature type="binding site" evidence="2">
    <location>
        <position position="62"/>
    </location>
    <ligand>
        <name>Mg(2+)</name>
        <dbReference type="ChEBI" id="CHEBI:18420"/>
    </ligand>
</feature>
<dbReference type="Proteomes" id="UP000002061">
    <property type="component" value="Chromosome"/>
</dbReference>
<keyword evidence="5" id="KW-1185">Reference proteome</keyword>
<dbReference type="GeneID" id="9132326"/>
<feature type="binding site" evidence="2">
    <location>
        <position position="352"/>
    </location>
    <ligand>
        <name>Ni(2+)</name>
        <dbReference type="ChEBI" id="CHEBI:49786"/>
    </ligand>
</feature>
<feature type="binding site" evidence="2">
    <location>
        <position position="355"/>
    </location>
    <ligand>
        <name>Fe cation</name>
        <dbReference type="ChEBI" id="CHEBI:24875"/>
    </ligand>
</feature>
<dbReference type="eggNOG" id="arCOG01547">
    <property type="taxonomic scope" value="Archaea"/>
</dbReference>
<dbReference type="EMBL" id="CP002009">
    <property type="protein sequence ID" value="ADG13945.1"/>
    <property type="molecule type" value="Genomic_DNA"/>
</dbReference>
<organism evidence="4 5">
    <name type="scientific">Methanocaldococcus infernus (strain DSM 11812 / JCM 15783 / ME)</name>
    <dbReference type="NCBI Taxonomy" id="573063"/>
    <lineage>
        <taxon>Archaea</taxon>
        <taxon>Methanobacteriati</taxon>
        <taxon>Methanobacteriota</taxon>
        <taxon>Methanomada group</taxon>
        <taxon>Methanococci</taxon>
        <taxon>Methanococcales</taxon>
        <taxon>Methanocaldococcaceae</taxon>
        <taxon>Methanocaldococcus</taxon>
    </lineage>
</organism>
<evidence type="ECO:0000256" key="2">
    <source>
        <dbReference type="PIRSR" id="PIRSR601501-1"/>
    </source>
</evidence>
<keyword evidence="2" id="KW-0533">Nickel</keyword>
<evidence type="ECO:0000313" key="5">
    <source>
        <dbReference type="Proteomes" id="UP000002061"/>
    </source>
</evidence>
<feature type="domain" description="NADH-quinone oxidoreductase subunit D" evidence="3">
    <location>
        <begin position="284"/>
        <end position="358"/>
    </location>
</feature>
<dbReference type="SUPFAM" id="SSF56762">
    <property type="entry name" value="HydB/Nqo4-like"/>
    <property type="match status" value="1"/>
</dbReference>
<dbReference type="PANTHER" id="PTHR43485">
    <property type="entry name" value="HYDROGENASE-4 COMPONENT G"/>
    <property type="match status" value="1"/>
</dbReference>
<dbReference type="Pfam" id="PF00346">
    <property type="entry name" value="Complex1_49kDa"/>
    <property type="match status" value="2"/>
</dbReference>
<comment type="cofactor">
    <cofactor evidence="2">
        <name>Fe cation</name>
        <dbReference type="ChEBI" id="CHEBI:24875"/>
    </cofactor>
</comment>
<sequence>MPTIPIGPIHPALKEPMRIKLVLEGERPVDVELEMGYAHRGIEKIMEGKHCHKAIHLAERVCGICSNVHTHTFAQCVEKISKIEVPDKAKYLRVVIYELERIHSHLLAISTYCLAIEHETLGLWLLNIREPIMDLFELITGNRINLSFNVIGGVRKDITKEMAEEIIDKINSIKEDVENVMNAFEKAPLVGLRSKGIGVLKYKDIMKTRAVGPIARASGLPESDWRLRKKIYKELKFKVKWRKEGDNFARTMVRFEEILESIRLVEKALEHYLECSGDYRVRAEIKAGEGEVRNEAHRGEVLYQMAITSGGIVKKINIRTPSVMNFESYKYMIKTCPTVADAVATYVTTDPCVACAERAIYIVKDGKIYQYRR</sequence>
<dbReference type="PANTHER" id="PTHR43485:SF1">
    <property type="entry name" value="FORMATE HYDROGENLYASE SUBUNIT 5-RELATED"/>
    <property type="match status" value="1"/>
</dbReference>
<dbReference type="Pfam" id="PF00374">
    <property type="entry name" value="NiFeSe_Hases"/>
    <property type="match status" value="1"/>
</dbReference>
<evidence type="ECO:0000313" key="4">
    <source>
        <dbReference type="EMBL" id="ADG13945.1"/>
    </source>
</evidence>
<keyword evidence="2" id="KW-0479">Metal-binding</keyword>
<keyword evidence="2" id="KW-0460">Magnesium</keyword>
<proteinExistence type="predicted"/>
<dbReference type="OrthoDB" id="43567at2157"/>
<dbReference type="GO" id="GO:0051287">
    <property type="term" value="F:NAD binding"/>
    <property type="evidence" value="ECO:0007669"/>
    <property type="project" value="InterPro"/>
</dbReference>
<evidence type="ECO:0000256" key="1">
    <source>
        <dbReference type="ARBA" id="ARBA00023002"/>
    </source>
</evidence>
<dbReference type="InterPro" id="IPR001501">
    <property type="entry name" value="Ni-dep_hyd_lsu"/>
</dbReference>
<dbReference type="GO" id="GO:0048038">
    <property type="term" value="F:quinone binding"/>
    <property type="evidence" value="ECO:0007669"/>
    <property type="project" value="InterPro"/>
</dbReference>
<keyword evidence="2" id="KW-0408">Iron</keyword>